<dbReference type="GO" id="GO:0000139">
    <property type="term" value="C:Golgi membrane"/>
    <property type="evidence" value="ECO:0007669"/>
    <property type="project" value="UniProtKB-SubCell"/>
</dbReference>
<feature type="transmembrane region" description="Helical" evidence="12">
    <location>
        <begin position="333"/>
        <end position="353"/>
    </location>
</feature>
<dbReference type="Pfam" id="PF03878">
    <property type="entry name" value="YIF1"/>
    <property type="match status" value="1"/>
</dbReference>
<evidence type="ECO:0000256" key="5">
    <source>
        <dbReference type="ARBA" id="ARBA00022692"/>
    </source>
</evidence>
<feature type="transmembrane region" description="Helical" evidence="12">
    <location>
        <begin position="268"/>
        <end position="288"/>
    </location>
</feature>
<dbReference type="GO" id="GO:0005793">
    <property type="term" value="C:endoplasmic reticulum-Golgi intermediate compartment"/>
    <property type="evidence" value="ECO:0007669"/>
    <property type="project" value="TreeGrafter"/>
</dbReference>
<dbReference type="EMBL" id="CACVBS010000036">
    <property type="protein sequence ID" value="CAA7262439.1"/>
    <property type="molecule type" value="Genomic_DNA"/>
</dbReference>
<keyword evidence="5 12" id="KW-0812">Transmembrane</keyword>
<evidence type="ECO:0000256" key="1">
    <source>
        <dbReference type="ARBA" id="ARBA00004477"/>
    </source>
</evidence>
<dbReference type="GO" id="GO:0015031">
    <property type="term" value="P:protein transport"/>
    <property type="evidence" value="ECO:0007669"/>
    <property type="project" value="UniProtKB-KW"/>
</dbReference>
<evidence type="ECO:0000256" key="4">
    <source>
        <dbReference type="ARBA" id="ARBA00022448"/>
    </source>
</evidence>
<keyword evidence="9" id="KW-0333">Golgi apparatus</keyword>
<evidence type="ECO:0000256" key="12">
    <source>
        <dbReference type="SAM" id="Phobius"/>
    </source>
</evidence>
<dbReference type="PANTHER" id="PTHR14083:SF0">
    <property type="entry name" value="YIP1D-INTERACTING FACTOR 1, ISOFORM C"/>
    <property type="match status" value="1"/>
</dbReference>
<dbReference type="GO" id="GO:0030134">
    <property type="term" value="C:COPII-coated ER to Golgi transport vesicle"/>
    <property type="evidence" value="ECO:0007669"/>
    <property type="project" value="TreeGrafter"/>
</dbReference>
<evidence type="ECO:0000313" key="14">
    <source>
        <dbReference type="Proteomes" id="UP000467700"/>
    </source>
</evidence>
<accession>A0A8S0XH77</accession>
<comment type="similarity">
    <text evidence="3">Belongs to the YIF1 family.</text>
</comment>
<organism evidence="13 14">
    <name type="scientific">Cyclocybe aegerita</name>
    <name type="common">Black poplar mushroom</name>
    <name type="synonym">Agrocybe aegerita</name>
    <dbReference type="NCBI Taxonomy" id="1973307"/>
    <lineage>
        <taxon>Eukaryota</taxon>
        <taxon>Fungi</taxon>
        <taxon>Dikarya</taxon>
        <taxon>Basidiomycota</taxon>
        <taxon>Agaricomycotina</taxon>
        <taxon>Agaricomycetes</taxon>
        <taxon>Agaricomycetidae</taxon>
        <taxon>Agaricales</taxon>
        <taxon>Agaricineae</taxon>
        <taxon>Bolbitiaceae</taxon>
        <taxon>Cyclocybe</taxon>
    </lineage>
</organism>
<feature type="transmembrane region" description="Helical" evidence="12">
    <location>
        <begin position="300"/>
        <end position="321"/>
    </location>
</feature>
<dbReference type="InterPro" id="IPR005578">
    <property type="entry name" value="Yif1_fam"/>
</dbReference>
<evidence type="ECO:0000313" key="13">
    <source>
        <dbReference type="EMBL" id="CAA7262439.1"/>
    </source>
</evidence>
<keyword evidence="7" id="KW-0653">Protein transport</keyword>
<feature type="compositionally biased region" description="Polar residues" evidence="11">
    <location>
        <begin position="31"/>
        <end position="42"/>
    </location>
</feature>
<comment type="subcellular location">
    <subcellularLocation>
        <location evidence="1">Endoplasmic reticulum membrane</location>
        <topology evidence="1">Multi-pass membrane protein</topology>
    </subcellularLocation>
    <subcellularLocation>
        <location evidence="2">Golgi apparatus membrane</location>
        <topology evidence="2">Multi-pass membrane protein</topology>
    </subcellularLocation>
</comment>
<keyword evidence="14" id="KW-1185">Reference proteome</keyword>
<evidence type="ECO:0000256" key="8">
    <source>
        <dbReference type="ARBA" id="ARBA00022989"/>
    </source>
</evidence>
<gene>
    <name evidence="13" type="ORF">AAE3_LOCUS4652</name>
</gene>
<evidence type="ECO:0000256" key="10">
    <source>
        <dbReference type="ARBA" id="ARBA00023136"/>
    </source>
</evidence>
<evidence type="ECO:0000256" key="2">
    <source>
        <dbReference type="ARBA" id="ARBA00004653"/>
    </source>
</evidence>
<dbReference type="Proteomes" id="UP000467700">
    <property type="component" value="Unassembled WGS sequence"/>
</dbReference>
<feature type="transmembrane region" description="Helical" evidence="12">
    <location>
        <begin position="408"/>
        <end position="426"/>
    </location>
</feature>
<comment type="caution">
    <text evidence="13">The sequence shown here is derived from an EMBL/GenBank/DDBJ whole genome shotgun (WGS) entry which is preliminary data.</text>
</comment>
<evidence type="ECO:0008006" key="15">
    <source>
        <dbReference type="Google" id="ProtNLM"/>
    </source>
</evidence>
<evidence type="ECO:0000256" key="6">
    <source>
        <dbReference type="ARBA" id="ARBA00022824"/>
    </source>
</evidence>
<keyword evidence="8 12" id="KW-1133">Transmembrane helix</keyword>
<feature type="compositionally biased region" description="Low complexity" evidence="11">
    <location>
        <begin position="119"/>
        <end position="128"/>
    </location>
</feature>
<dbReference type="AlphaFoldDB" id="A0A8S0XH77"/>
<feature type="compositionally biased region" description="Low complexity" evidence="11">
    <location>
        <begin position="66"/>
        <end position="75"/>
    </location>
</feature>
<evidence type="ECO:0000256" key="3">
    <source>
        <dbReference type="ARBA" id="ARBA00009727"/>
    </source>
</evidence>
<reference evidence="13 14" key="1">
    <citation type="submission" date="2020-01" db="EMBL/GenBank/DDBJ databases">
        <authorList>
            <person name="Gupta K D."/>
        </authorList>
    </citation>
    <scope>NUCLEOTIDE SEQUENCE [LARGE SCALE GENOMIC DNA]</scope>
</reference>
<evidence type="ECO:0000256" key="11">
    <source>
        <dbReference type="SAM" id="MobiDB-lite"/>
    </source>
</evidence>
<protein>
    <recommendedName>
        <fullName evidence="15">YIF1-domain-containing protein</fullName>
    </recommendedName>
</protein>
<keyword evidence="10 12" id="KW-0472">Membrane</keyword>
<dbReference type="PANTHER" id="PTHR14083">
    <property type="entry name" value="YIP1 INTERACTING FACTOR HOMOLOG YIF1 PROTEIN"/>
    <property type="match status" value="1"/>
</dbReference>
<keyword evidence="6" id="KW-0256">Endoplasmic reticulum</keyword>
<feature type="transmembrane region" description="Helical" evidence="12">
    <location>
        <begin position="359"/>
        <end position="376"/>
    </location>
</feature>
<dbReference type="GO" id="GO:0006888">
    <property type="term" value="P:endoplasmic reticulum to Golgi vesicle-mediated transport"/>
    <property type="evidence" value="ECO:0007669"/>
    <property type="project" value="InterPro"/>
</dbReference>
<proteinExistence type="inferred from homology"/>
<keyword evidence="4" id="KW-0813">Transport</keyword>
<sequence length="428" mass="46217">MSQFTSPSPPPLRHPVPTHPAYIPEPPSTPASPQGYQRFTSSPAPPGPLQQQQAIGLGPGVGGLQGQQQQQQYGPAGFGGPQGRQFAQHPQGGGGANHLQAYPTHVPAYGVPSPFAHSQAQQQQQQQQGVPPPYLHGQMQGSMHPQDRHGQHGGPGFEPPNFAAWGLDGTTAQLGMQLGSSAVAAGQDYMQRNFGTILPSTYIKHHFNVSNSYVITKLRLVLFPWRQKSWARRSRISSGPAGGQGGQGQNQAVQEWMAPREDVNCPDLYIPVMAIVTYVLLTALHAGVHSTFDPRILGDSASRATTVVLLDFAFVKLGCYILNITGSSQVVDLVAYGGYKFVGVILAVVASFFGVSGALWWFVFVYAFLANAFFLLRSLRTLILPDASTAPPTHATSTVTHAQRRRRIVFLLLEAVLQAGYMGWLVRV</sequence>
<name>A0A8S0XH77_CYCAE</name>
<feature type="compositionally biased region" description="Pro residues" evidence="11">
    <location>
        <begin position="7"/>
        <end position="30"/>
    </location>
</feature>
<feature type="region of interest" description="Disordered" evidence="11">
    <location>
        <begin position="1"/>
        <end position="158"/>
    </location>
</feature>
<evidence type="ECO:0000256" key="7">
    <source>
        <dbReference type="ARBA" id="ARBA00022927"/>
    </source>
</evidence>
<dbReference type="OrthoDB" id="337750at2759"/>
<evidence type="ECO:0000256" key="9">
    <source>
        <dbReference type="ARBA" id="ARBA00023034"/>
    </source>
</evidence>
<dbReference type="GO" id="GO:0005789">
    <property type="term" value="C:endoplasmic reticulum membrane"/>
    <property type="evidence" value="ECO:0007669"/>
    <property type="project" value="UniProtKB-SubCell"/>
</dbReference>